<comment type="caution">
    <text evidence="3">The sequence shown here is derived from an EMBL/GenBank/DDBJ whole genome shotgun (WGS) entry which is preliminary data.</text>
</comment>
<feature type="domain" description="HTH merR-type" evidence="2">
    <location>
        <begin position="1"/>
        <end position="69"/>
    </location>
</feature>
<dbReference type="GO" id="GO:0032259">
    <property type="term" value="P:methylation"/>
    <property type="evidence" value="ECO:0007669"/>
    <property type="project" value="UniProtKB-KW"/>
</dbReference>
<dbReference type="Pfam" id="PF13847">
    <property type="entry name" value="Methyltransf_31"/>
    <property type="match status" value="1"/>
</dbReference>
<dbReference type="SUPFAM" id="SSF53335">
    <property type="entry name" value="S-adenosyl-L-methionine-dependent methyltransferases"/>
    <property type="match status" value="1"/>
</dbReference>
<protein>
    <submittedName>
        <fullName evidence="3">Methyltransferase domain protein</fullName>
    </submittedName>
</protein>
<dbReference type="PANTHER" id="PTHR30204">
    <property type="entry name" value="REDOX-CYCLING DRUG-SENSING TRANSCRIPTIONAL ACTIVATOR SOXR"/>
    <property type="match status" value="1"/>
</dbReference>
<dbReference type="RefSeq" id="WP_039635436.1">
    <property type="nucleotide sequence ID" value="NZ_AYSO01000019.1"/>
</dbReference>
<dbReference type="Proteomes" id="UP000031366">
    <property type="component" value="Unassembled WGS sequence"/>
</dbReference>
<dbReference type="STRING" id="29341.RSJ17_20235"/>
<dbReference type="GO" id="GO:0003700">
    <property type="term" value="F:DNA-binding transcription factor activity"/>
    <property type="evidence" value="ECO:0007669"/>
    <property type="project" value="InterPro"/>
</dbReference>
<dbReference type="SMART" id="SM00422">
    <property type="entry name" value="HTH_MERR"/>
    <property type="match status" value="1"/>
</dbReference>
<dbReference type="InterPro" id="IPR047057">
    <property type="entry name" value="MerR_fam"/>
</dbReference>
<dbReference type="InterPro" id="IPR029063">
    <property type="entry name" value="SAM-dependent_MTases_sf"/>
</dbReference>
<dbReference type="Gene3D" id="3.40.50.150">
    <property type="entry name" value="Vaccinia Virus protein VP39"/>
    <property type="match status" value="1"/>
</dbReference>
<keyword evidence="1" id="KW-0238">DNA-binding</keyword>
<keyword evidence="3" id="KW-0489">Methyltransferase</keyword>
<dbReference type="GO" id="GO:0003677">
    <property type="term" value="F:DNA binding"/>
    <property type="evidence" value="ECO:0007669"/>
    <property type="project" value="UniProtKB-KW"/>
</dbReference>
<keyword evidence="3" id="KW-0808">Transferase</keyword>
<organism evidence="3 4">
    <name type="scientific">Clostridium argentinense CDC 2741</name>
    <dbReference type="NCBI Taxonomy" id="1418104"/>
    <lineage>
        <taxon>Bacteria</taxon>
        <taxon>Bacillati</taxon>
        <taxon>Bacillota</taxon>
        <taxon>Clostridia</taxon>
        <taxon>Eubacteriales</taxon>
        <taxon>Clostridiaceae</taxon>
        <taxon>Clostridium</taxon>
    </lineage>
</organism>
<dbReference type="GO" id="GO:0008757">
    <property type="term" value="F:S-adenosylmethionine-dependent methyltransferase activity"/>
    <property type="evidence" value="ECO:0007669"/>
    <property type="project" value="InterPro"/>
</dbReference>
<reference evidence="3 4" key="1">
    <citation type="journal article" date="2015" name="Infect. Genet. Evol.">
        <title>Genomic sequences of six botulinum neurotoxin-producing strains representing three clostridial species illustrate the mobility and diversity of botulinum neurotoxin genes.</title>
        <authorList>
            <person name="Smith T.J."/>
            <person name="Hill K.K."/>
            <person name="Xie G."/>
            <person name="Foley B.T."/>
            <person name="Williamson C.H."/>
            <person name="Foster J.T."/>
            <person name="Johnson S.L."/>
            <person name="Chertkov O."/>
            <person name="Teshima H."/>
            <person name="Gibbons H.S."/>
            <person name="Johnsky L.A."/>
            <person name="Karavis M.A."/>
            <person name="Smith L.A."/>
        </authorList>
    </citation>
    <scope>NUCLEOTIDE SEQUENCE [LARGE SCALE GENOMIC DNA]</scope>
    <source>
        <strain evidence="3 4">CDC 2741</strain>
    </source>
</reference>
<dbReference type="AlphaFoldDB" id="A0A0C1UCR2"/>
<dbReference type="InterPro" id="IPR025714">
    <property type="entry name" value="Methyltranfer_dom"/>
</dbReference>
<gene>
    <name evidence="3" type="ORF">U732_2804</name>
</gene>
<evidence type="ECO:0000256" key="1">
    <source>
        <dbReference type="ARBA" id="ARBA00023125"/>
    </source>
</evidence>
<dbReference type="SUPFAM" id="SSF46955">
    <property type="entry name" value="Putative DNA-binding domain"/>
    <property type="match status" value="1"/>
</dbReference>
<dbReference type="InterPro" id="IPR000551">
    <property type="entry name" value="MerR-type_HTH_dom"/>
</dbReference>
<evidence type="ECO:0000259" key="2">
    <source>
        <dbReference type="PROSITE" id="PS50937"/>
    </source>
</evidence>
<dbReference type="Pfam" id="PF13411">
    <property type="entry name" value="MerR_1"/>
    <property type="match status" value="1"/>
</dbReference>
<dbReference type="PANTHER" id="PTHR30204:SF96">
    <property type="entry name" value="CHROMOSOME-ANCHORING PROTEIN RACA"/>
    <property type="match status" value="1"/>
</dbReference>
<dbReference type="InterPro" id="IPR009061">
    <property type="entry name" value="DNA-bd_dom_put_sf"/>
</dbReference>
<evidence type="ECO:0000313" key="4">
    <source>
        <dbReference type="Proteomes" id="UP000031366"/>
    </source>
</evidence>
<dbReference type="PROSITE" id="PS50937">
    <property type="entry name" value="HTH_MERR_2"/>
    <property type="match status" value="1"/>
</dbReference>
<sequence>MKIGEFTKRAGVTAKTLLHYEKIRLLKPSYKTSSGYRVYCEEDFLRLQQIITLKFIGLSLNEIKEILYKREENLERIISTQKSALEEKKKHLESVITVFDKAENQIKENGFLEVEKLIDIIKITNMEGKVKEQYKNAENFNLRTKLHSYNINKTDWNNWCFNQMKFPSKARILELGCGTGELWLKNKESVNSEWNITLSDFSASMLQNAKEKLDQIGQNYIYKEIDAQNIPYEDESFDVVIARHMLYLVPDIAKALSEIKRVLVKDGIFYVTANSCEAMNELNNLIEKFDSTLGLHNNGMCDRFQLENGQALLEKYFSEVNVEVLEGKIVTSDMDAIVSYKASSIKGTSVLVGKKKDDFRRYIEDYIKKNGDISITTKACIFKVKK</sequence>
<dbReference type="EMBL" id="AYSO01000019">
    <property type="protein sequence ID" value="KIE45315.1"/>
    <property type="molecule type" value="Genomic_DNA"/>
</dbReference>
<dbReference type="OrthoDB" id="9777497at2"/>
<accession>A0A0C1UCR2</accession>
<proteinExistence type="predicted"/>
<dbReference type="Gene3D" id="1.10.1660.10">
    <property type="match status" value="1"/>
</dbReference>
<evidence type="ECO:0000313" key="3">
    <source>
        <dbReference type="EMBL" id="KIE45315.1"/>
    </source>
</evidence>
<dbReference type="CDD" id="cd01106">
    <property type="entry name" value="HTH_TipAL-Mta"/>
    <property type="match status" value="1"/>
</dbReference>
<keyword evidence="4" id="KW-1185">Reference proteome</keyword>
<dbReference type="CDD" id="cd02440">
    <property type="entry name" value="AdoMet_MTases"/>
    <property type="match status" value="1"/>
</dbReference>
<name>A0A0C1UCR2_9CLOT</name>